<dbReference type="InterPro" id="IPR036097">
    <property type="entry name" value="HisK_dim/P_sf"/>
</dbReference>
<sequence length="1492" mass="170165">MQQHYIVALGASAGGLEAIQEFFDHMPRTENLSFVIIQHLSPDFKSLLVELVGRHTHMKVVEAADEQPVQKNCIYVIPNNKFISIKRNKLVLAVKQHDSAPNNAIDIFFSSLAEEKKDRAIAVVLSGTGSDGTKGIAKIKELGGMTLVQEPNTARFDGMPNSAINSGNADVITTPAKMPDAILSLIHEPSASTLNKVELDEELLNQIFELIAKEAGQDFHYYKTPTILRRISRRVVMGNFKDADAYVTHLQKDPEEVKSLAKDFLIGVTRFFRDAEAFVTLQEKVLPGMLAAKEDGGLVKVWIPACSTGEEAYSVAIAVEEAILRSDKRIDVKIFATDIDAANLEVASAGVYPATIEKDVDHELLEKYFLFRNNTYSISPRIRKRIVFAKHDIIKDPPFIKNDLVCCRNMLIYMNPVLQERVFSILHFAVNTGGYLFLGPSENPTFERTTVQQISSKWKMYRKTAESKPRPYLSDGFRVLPSLQNEQLKIKRIKEGETRGQQDLWDDVKATVTTDLGFLAVYIDRSFEIRETIGNYELLLSLPKKNLSLNFVRMLPQDLSITLNKEIRKAWKTGQKVKIEGLAFVRSSETQLLNVIINPHVPSSEELTLVVISKGGTQTGSNGQQHMVQQAVNGQDHDYIMNLESELADVKNSLQMAVEDLETTNEELQSSNEELLSSNEELQSSNEELQSLNEELYTLNTEHQLKIRELVELNDDLNNYFRSTDIAQIFLDNNLNIRKFNPASASMINFIESDLGRPISHISNNIRYETLLEDIRQVQRTHEVVEKEVELNEGRHLLMRIMPYVTRDGRYEGLIITFVDITTITDLNNIVRGVFNASVSGVFAFRAVRDNRGKISDFTVIAANNMARRLFELEEKKLEGEGMKALLPQLSVSELMDQYISVVENDKSVTRDVYLEDRDRWFELTAVKMHEGFVGTFTDITDKKRGEQRIRKSYSELNEAKETLKKLNAELEDKVRERTRELSFSEERFRLVARATNDTLWDWDLASNKIWWSESFAKMFGFSKPDFSRAEWAQHIHPDERAQVEAALYGVINENKNQWNCEYRFRRENGEYAHILDRGYVLHNEFGVPYRMLGSILDLTAQKQAELEVASNIAQRQFLAESMPLMVWTADADGKVDFVNRQFEFYTGIFYDDAMEGGWQQAIWKEDLPMLLDTWQRAATVKADFHCEVRVMVSKKDFRWNLLRAKARKDQKGALISWVITTTDIHEQKVMNEILEEKVEERTRQLLAINRELEASNNDLQLFASVASHDLQEPLRKIHMFSKLVKDRHDGDLPEDTHLYLDKIMQSARRMKALVINILNFSKLSADQAEYTKTDVAQVVKEVMDDFEVIIREKNAVIEVGDIPPLAVNRLQIQQVFQNLISNALKFTTPGEAPKVSITGYRVAQLSFTAPEDPTGRWCRISVKDNGIGFDTEYKNRIFGLFHRLNSKDRFEGTGIGLAITKKIVEKHNGIITAESNEGEGAVFTIILPMDQ</sequence>
<keyword evidence="3" id="KW-0489">Methyltransferase</keyword>
<dbReference type="CDD" id="cd00082">
    <property type="entry name" value="HisKA"/>
    <property type="match status" value="1"/>
</dbReference>
<reference evidence="13" key="1">
    <citation type="submission" date="2022-10" db="EMBL/GenBank/DDBJ databases">
        <title>Chitinophaga sp. nov., isolated from soil.</title>
        <authorList>
            <person name="Jeon C.O."/>
        </authorList>
    </citation>
    <scope>NUCLEOTIDE SEQUENCE</scope>
    <source>
        <strain evidence="13">R8</strain>
    </source>
</reference>
<protein>
    <submittedName>
        <fullName evidence="13">PAS domain-containing protein</fullName>
    </submittedName>
</protein>
<dbReference type="NCBIfam" id="TIGR00229">
    <property type="entry name" value="sensory_box"/>
    <property type="match status" value="2"/>
</dbReference>
<dbReference type="SUPFAM" id="SSF55785">
    <property type="entry name" value="PYP-like sensor domain (PAS domain)"/>
    <property type="match status" value="4"/>
</dbReference>
<dbReference type="PROSITE" id="PS50112">
    <property type="entry name" value="PAS"/>
    <property type="match status" value="1"/>
</dbReference>
<feature type="active site" evidence="6">
    <location>
        <position position="39"/>
    </location>
</feature>
<dbReference type="Pfam" id="PF01339">
    <property type="entry name" value="CheB_methylest"/>
    <property type="match status" value="1"/>
</dbReference>
<dbReference type="InterPro" id="IPR022641">
    <property type="entry name" value="CheR_N"/>
</dbReference>
<dbReference type="InterPro" id="IPR036890">
    <property type="entry name" value="HATPase_C_sf"/>
</dbReference>
<dbReference type="SUPFAM" id="SSF47757">
    <property type="entry name" value="Chemotaxis receptor methyltransferase CheR, N-terminal domain"/>
    <property type="match status" value="1"/>
</dbReference>
<dbReference type="Proteomes" id="UP001162741">
    <property type="component" value="Chromosome"/>
</dbReference>
<feature type="domain" description="PAC" evidence="10">
    <location>
        <begin position="1185"/>
        <end position="1237"/>
    </location>
</feature>
<feature type="domain" description="Histidine kinase" evidence="8">
    <location>
        <begin position="1266"/>
        <end position="1492"/>
    </location>
</feature>
<evidence type="ECO:0000256" key="4">
    <source>
        <dbReference type="ARBA" id="ARBA00022679"/>
    </source>
</evidence>
<dbReference type="SMART" id="SM00086">
    <property type="entry name" value="PAC"/>
    <property type="match status" value="4"/>
</dbReference>
<dbReference type="EMBL" id="CP107006">
    <property type="protein sequence ID" value="UYQ94595.1"/>
    <property type="molecule type" value="Genomic_DNA"/>
</dbReference>
<evidence type="ECO:0000259" key="9">
    <source>
        <dbReference type="PROSITE" id="PS50112"/>
    </source>
</evidence>
<feature type="coiled-coil region" evidence="7">
    <location>
        <begin position="640"/>
        <end position="702"/>
    </location>
</feature>
<evidence type="ECO:0000256" key="5">
    <source>
        <dbReference type="ARBA" id="ARBA00022691"/>
    </source>
</evidence>
<dbReference type="Gene3D" id="3.30.565.10">
    <property type="entry name" value="Histidine kinase-like ATPase, C-terminal domain"/>
    <property type="match status" value="1"/>
</dbReference>
<keyword evidence="6" id="KW-0378">Hydrolase</keyword>
<dbReference type="InterPro" id="IPR050903">
    <property type="entry name" value="Bact_Chemotaxis_MeTrfase"/>
</dbReference>
<dbReference type="Pfam" id="PF02518">
    <property type="entry name" value="HATPase_c"/>
    <property type="match status" value="1"/>
</dbReference>
<feature type="coiled-coil region" evidence="7">
    <location>
        <begin position="950"/>
        <end position="988"/>
    </location>
</feature>
<dbReference type="InterPro" id="IPR036804">
    <property type="entry name" value="CheR_N_sf"/>
</dbReference>
<dbReference type="InterPro" id="IPR013656">
    <property type="entry name" value="PAS_4"/>
</dbReference>
<gene>
    <name evidence="13" type="ORF">MKQ68_05755</name>
</gene>
<dbReference type="InterPro" id="IPR005467">
    <property type="entry name" value="His_kinase_dom"/>
</dbReference>
<accession>A0ABY6J4J6</accession>
<evidence type="ECO:0000313" key="14">
    <source>
        <dbReference type="Proteomes" id="UP001162741"/>
    </source>
</evidence>
<keyword evidence="7" id="KW-0175">Coiled coil</keyword>
<dbReference type="InterPro" id="IPR000780">
    <property type="entry name" value="CheR_MeTrfase"/>
</dbReference>
<dbReference type="InterPro" id="IPR035909">
    <property type="entry name" value="CheB_C"/>
</dbReference>
<dbReference type="SMART" id="SM00387">
    <property type="entry name" value="HATPase_c"/>
    <property type="match status" value="1"/>
</dbReference>
<evidence type="ECO:0000259" key="8">
    <source>
        <dbReference type="PROSITE" id="PS50109"/>
    </source>
</evidence>
<keyword evidence="5" id="KW-0949">S-adenosyl-L-methionine</keyword>
<evidence type="ECO:0000256" key="7">
    <source>
        <dbReference type="SAM" id="Coils"/>
    </source>
</evidence>
<dbReference type="Gene3D" id="3.40.50.150">
    <property type="entry name" value="Vaccinia Virus protein VP39"/>
    <property type="match status" value="1"/>
</dbReference>
<dbReference type="PROSITE" id="PS50123">
    <property type="entry name" value="CHER"/>
    <property type="match status" value="1"/>
</dbReference>
<comment type="catalytic activity">
    <reaction evidence="1">
        <text>ATP + protein L-histidine = ADP + protein N-phospho-L-histidine.</text>
        <dbReference type="EC" id="2.7.13.3"/>
    </reaction>
</comment>
<dbReference type="CDD" id="cd16434">
    <property type="entry name" value="CheB-CheR_fusion"/>
    <property type="match status" value="1"/>
</dbReference>
<dbReference type="InterPro" id="IPR003594">
    <property type="entry name" value="HATPase_dom"/>
</dbReference>
<dbReference type="Pfam" id="PF03705">
    <property type="entry name" value="CheR_N"/>
    <property type="match status" value="1"/>
</dbReference>
<dbReference type="Pfam" id="PF01739">
    <property type="entry name" value="CheR"/>
    <property type="match status" value="1"/>
</dbReference>
<proteinExistence type="predicted"/>
<dbReference type="Gene3D" id="1.10.155.10">
    <property type="entry name" value="Chemotaxis receptor methyltransferase CheR, N-terminal domain"/>
    <property type="match status" value="1"/>
</dbReference>
<dbReference type="InterPro" id="IPR029063">
    <property type="entry name" value="SAM-dependent_MTases_sf"/>
</dbReference>
<dbReference type="SUPFAM" id="SSF47384">
    <property type="entry name" value="Homodimeric domain of signal transducing histidine kinase"/>
    <property type="match status" value="1"/>
</dbReference>
<dbReference type="SUPFAM" id="SSF52738">
    <property type="entry name" value="Methylesterase CheB, C-terminal domain"/>
    <property type="match status" value="1"/>
</dbReference>
<feature type="domain" description="PAS" evidence="9">
    <location>
        <begin position="985"/>
        <end position="1055"/>
    </location>
</feature>
<dbReference type="Gene3D" id="1.10.287.130">
    <property type="match status" value="1"/>
</dbReference>
<dbReference type="PROSITE" id="PS50122">
    <property type="entry name" value="CHEB"/>
    <property type="match status" value="1"/>
</dbReference>
<keyword evidence="6" id="KW-0145">Chemotaxis</keyword>
<dbReference type="SUPFAM" id="SSF55874">
    <property type="entry name" value="ATPase domain of HSP90 chaperone/DNA topoisomerase II/histidine kinase"/>
    <property type="match status" value="1"/>
</dbReference>
<dbReference type="InterPro" id="IPR003661">
    <property type="entry name" value="HisK_dim/P_dom"/>
</dbReference>
<comment type="catalytic activity">
    <reaction evidence="2">
        <text>L-glutamyl-[protein] + S-adenosyl-L-methionine = [protein]-L-glutamate 5-O-methyl ester + S-adenosyl-L-homocysteine</text>
        <dbReference type="Rhea" id="RHEA:24452"/>
        <dbReference type="Rhea" id="RHEA-COMP:10208"/>
        <dbReference type="Rhea" id="RHEA-COMP:10311"/>
        <dbReference type="ChEBI" id="CHEBI:29973"/>
        <dbReference type="ChEBI" id="CHEBI:57856"/>
        <dbReference type="ChEBI" id="CHEBI:59789"/>
        <dbReference type="ChEBI" id="CHEBI:82795"/>
        <dbReference type="EC" id="2.1.1.80"/>
    </reaction>
</comment>
<dbReference type="PROSITE" id="PS50109">
    <property type="entry name" value="HIS_KIN"/>
    <property type="match status" value="1"/>
</dbReference>
<dbReference type="InterPro" id="IPR013655">
    <property type="entry name" value="PAS_fold_3"/>
</dbReference>
<feature type="active site" evidence="6">
    <location>
        <position position="131"/>
    </location>
</feature>
<evidence type="ECO:0000259" key="12">
    <source>
        <dbReference type="PROSITE" id="PS50123"/>
    </source>
</evidence>
<dbReference type="Pfam" id="PF08448">
    <property type="entry name" value="PAS_4"/>
    <property type="match status" value="1"/>
</dbReference>
<feature type="domain" description="CheR-type methyltransferase" evidence="12">
    <location>
        <begin position="192"/>
        <end position="442"/>
    </location>
</feature>
<dbReference type="InterPro" id="IPR022642">
    <property type="entry name" value="CheR_C"/>
</dbReference>
<feature type="domain" description="PAC" evidence="10">
    <location>
        <begin position="1059"/>
        <end position="1111"/>
    </location>
</feature>
<dbReference type="Pfam" id="PF08447">
    <property type="entry name" value="PAS_3"/>
    <property type="match status" value="1"/>
</dbReference>
<dbReference type="InterPro" id="IPR035965">
    <property type="entry name" value="PAS-like_dom_sf"/>
</dbReference>
<dbReference type="Gene3D" id="3.30.450.20">
    <property type="entry name" value="PAS domain"/>
    <property type="match status" value="4"/>
</dbReference>
<dbReference type="Pfam" id="PF00512">
    <property type="entry name" value="HisKA"/>
    <property type="match status" value="1"/>
</dbReference>
<dbReference type="PROSITE" id="PS50113">
    <property type="entry name" value="PAC"/>
    <property type="match status" value="2"/>
</dbReference>
<evidence type="ECO:0000256" key="1">
    <source>
        <dbReference type="ARBA" id="ARBA00000085"/>
    </source>
</evidence>
<dbReference type="SMART" id="SM00388">
    <property type="entry name" value="HisKA"/>
    <property type="match status" value="1"/>
</dbReference>
<dbReference type="PANTHER" id="PTHR24422:SF27">
    <property type="entry name" value="PROTEIN-GLUTAMATE O-METHYLTRANSFERASE"/>
    <property type="match status" value="1"/>
</dbReference>
<dbReference type="Gene3D" id="3.40.50.180">
    <property type="entry name" value="Methylesterase CheB, C-terminal domain"/>
    <property type="match status" value="1"/>
</dbReference>
<keyword evidence="14" id="KW-1185">Reference proteome</keyword>
<evidence type="ECO:0000313" key="13">
    <source>
        <dbReference type="EMBL" id="UYQ94595.1"/>
    </source>
</evidence>
<dbReference type="PRINTS" id="PR00996">
    <property type="entry name" value="CHERMTFRASE"/>
</dbReference>
<dbReference type="InterPro" id="IPR000673">
    <property type="entry name" value="Sig_transdc_resp-reg_Me-estase"/>
</dbReference>
<dbReference type="InterPro" id="IPR000700">
    <property type="entry name" value="PAS-assoc_C"/>
</dbReference>
<dbReference type="SUPFAM" id="SSF53335">
    <property type="entry name" value="S-adenosyl-L-methionine-dependent methyltransferases"/>
    <property type="match status" value="1"/>
</dbReference>
<evidence type="ECO:0000259" key="10">
    <source>
        <dbReference type="PROSITE" id="PS50113"/>
    </source>
</evidence>
<dbReference type="SMART" id="SM00091">
    <property type="entry name" value="PAS"/>
    <property type="match status" value="4"/>
</dbReference>
<keyword evidence="4" id="KW-0808">Transferase</keyword>
<name>A0ABY6J4J6_9BACT</name>
<evidence type="ECO:0000256" key="6">
    <source>
        <dbReference type="PROSITE-ProRule" id="PRU00050"/>
    </source>
</evidence>
<evidence type="ECO:0000256" key="3">
    <source>
        <dbReference type="ARBA" id="ARBA00022603"/>
    </source>
</evidence>
<dbReference type="CDD" id="cd00130">
    <property type="entry name" value="PAS"/>
    <property type="match status" value="2"/>
</dbReference>
<dbReference type="PANTHER" id="PTHR24422">
    <property type="entry name" value="CHEMOTAXIS PROTEIN METHYLTRANSFERASE"/>
    <property type="match status" value="1"/>
</dbReference>
<feature type="domain" description="CheB-type methylesterase" evidence="11">
    <location>
        <begin position="1"/>
        <end position="189"/>
    </location>
</feature>
<dbReference type="Pfam" id="PF13596">
    <property type="entry name" value="PAS_10"/>
    <property type="match status" value="1"/>
</dbReference>
<dbReference type="SMART" id="SM00138">
    <property type="entry name" value="MeTrc"/>
    <property type="match status" value="1"/>
</dbReference>
<evidence type="ECO:0000256" key="2">
    <source>
        <dbReference type="ARBA" id="ARBA00001541"/>
    </source>
</evidence>
<evidence type="ECO:0000259" key="11">
    <source>
        <dbReference type="PROSITE" id="PS50122"/>
    </source>
</evidence>
<dbReference type="InterPro" id="IPR000014">
    <property type="entry name" value="PAS"/>
</dbReference>
<organism evidence="13 14">
    <name type="scientific">Chitinophaga horti</name>
    <dbReference type="NCBI Taxonomy" id="2920382"/>
    <lineage>
        <taxon>Bacteria</taxon>
        <taxon>Pseudomonadati</taxon>
        <taxon>Bacteroidota</taxon>
        <taxon>Chitinophagia</taxon>
        <taxon>Chitinophagales</taxon>
        <taxon>Chitinophagaceae</taxon>
        <taxon>Chitinophaga</taxon>
    </lineage>
</organism>
<feature type="active site" evidence="6">
    <location>
        <position position="12"/>
    </location>
</feature>
<dbReference type="RefSeq" id="WP_264282467.1">
    <property type="nucleotide sequence ID" value="NZ_CP107006.1"/>
</dbReference>
<dbReference type="InterPro" id="IPR001610">
    <property type="entry name" value="PAC"/>
</dbReference>